<dbReference type="Pfam" id="PF18198">
    <property type="entry name" value="AAA_lid_11"/>
    <property type="match status" value="1"/>
</dbReference>
<evidence type="ECO:0000256" key="2">
    <source>
        <dbReference type="ARBA" id="ARBA00008887"/>
    </source>
</evidence>
<comment type="similarity">
    <text evidence="2">Belongs to the dynein heavy chain family.</text>
</comment>
<dbReference type="FunFam" id="3.40.50.300:FF:001145">
    <property type="entry name" value="Putative dynein heavy chain"/>
    <property type="match status" value="1"/>
</dbReference>
<protein>
    <submittedName>
        <fullName evidence="16">Dynein heavy chain 1, axonemal-like</fullName>
    </submittedName>
</protein>
<proteinExistence type="inferred from homology"/>
<dbReference type="InterPro" id="IPR035699">
    <property type="entry name" value="AAA_6"/>
</dbReference>
<feature type="domain" description="AAA+ ATPase" evidence="14">
    <location>
        <begin position="1045"/>
        <end position="1184"/>
    </location>
</feature>
<dbReference type="Gene3D" id="1.10.472.130">
    <property type="match status" value="1"/>
</dbReference>
<reference evidence="16" key="1">
    <citation type="submission" date="2025-08" db="UniProtKB">
        <authorList>
            <consortium name="RefSeq"/>
        </authorList>
    </citation>
    <scope>IDENTIFICATION</scope>
    <source>
        <strain evidence="16">USDA-PBARC FA_bdor</strain>
        <tissue evidence="16">Whole organism</tissue>
    </source>
</reference>
<evidence type="ECO:0000259" key="14">
    <source>
        <dbReference type="SMART" id="SM00382"/>
    </source>
</evidence>
<dbReference type="FunFam" id="1.10.8.1220:FF:000001">
    <property type="entry name" value="Dynein axonemal heavy chain 5"/>
    <property type="match status" value="1"/>
</dbReference>
<accession>A0A9R1SU18</accession>
<keyword evidence="11" id="KW-0206">Cytoskeleton</keyword>
<evidence type="ECO:0000256" key="7">
    <source>
        <dbReference type="ARBA" id="ARBA00023017"/>
    </source>
</evidence>
<dbReference type="InterPro" id="IPR024317">
    <property type="entry name" value="Dynein_heavy_chain_D4_dom"/>
</dbReference>
<dbReference type="GO" id="GO:0005874">
    <property type="term" value="C:microtubule"/>
    <property type="evidence" value="ECO:0007669"/>
    <property type="project" value="UniProtKB-KW"/>
</dbReference>
<dbReference type="Gene3D" id="3.20.180.20">
    <property type="entry name" value="Dynein heavy chain, N-terminal domain 2"/>
    <property type="match status" value="1"/>
</dbReference>
<evidence type="ECO:0000313" key="15">
    <source>
        <dbReference type="Proteomes" id="UP000694866"/>
    </source>
</evidence>
<keyword evidence="5" id="KW-0547">Nucleotide-binding</keyword>
<dbReference type="InterPro" id="IPR041228">
    <property type="entry name" value="Dynein_C"/>
</dbReference>
<evidence type="ECO:0000256" key="13">
    <source>
        <dbReference type="SAM" id="Coils"/>
    </source>
</evidence>
<dbReference type="Gene3D" id="1.10.8.720">
    <property type="entry name" value="Region D6 of dynein motor"/>
    <property type="match status" value="1"/>
</dbReference>
<sequence>MEVEDFPGISVHQQDVIIFSASRQGQLKFPEDQIESITKNFVHWSTLYVLPEIYDAARCINELSKKLNSMCLFSLDRGKVLPLKEFEAQQIQSTLTVIKYIREEWVDRIIQSVTMQFRDIGKGAFDLRQKTPHVYDVIKLPRFINMMTLRMQKIIIERLDDALLLCHNVKQPCATLLPGLTFPPELYLSSIGLLDNAVCAIRGKLSQAYEKAVLPLQAYAKEFNKYQEFHLMEPEKYIALIEKEENATAAIQEKIAFHRAAQSEIENTVPDKIIIGPFIIKVARLRNVLTEKHKNLSVRLLTLLTDKLKMQLDDFMFEYSEIRRKLREDPKSIEEIFETREYIENLPLRISTLSDDVNRLKIGYEVLESFKWNVPDEDFHTKWQCIGYPRVINQQIIETNDYLSECVEKFSKVELDDETTLSERIIIVTGNVVELLRQTDGDKVHENAVDARRIWKALKSCQEQSLLLNERRRLFGMPPNDTNSRLNELERQFEPYKTLWCTASDWLKVEEIWMDNPLATIDADEMDSLVTEMQKAVTKCNKMFQDQPNMLSVAVDIGWKIESFKPYVGLVKSLRNPGLEAKHLEEINSRTGIKVVLTPPSNLKGLLDLGIMDFKDTIAEVSDKATQEYTIGSALDKMIAEWASVKMDILIYKETGTCIMKVSDEILILLEEHIQGTQQIGYGPYRAIFEKRMDEWEGKLKLIQDVLMQWIKVQKAWMYLEPIFTSEDISRQLPMEARKYNAMDRNWRRIMKKAQESPIILRTCPDKTLLGSLKECENLLEIVQRGLSNYLEAKRSAFPRFYFLSDDELLEILAQTKNVRAVQPHLNKCFENMRELRFEENSLITRMYSADGEEVELKYPVNPVGHVEVWLGQVEQAMQNTLKCIIGESVNNSITEGYEEWVYLWPGQVVICADQIIWTAQVENAINSNSLTEYYRVMLAQLDTLRDLIRKMPTQIQRLMLESLITIQVHARDVVARLIEKKVGSMGDFNWNSQMRYYSEDSDVKIRVVNAEFFYGYEYLGNNGRLVITPLTERCYLTLTGALHLKFGGAPSGPAGTGKTETTKDLAKAFAIQCVVFNCSDQLDYISMGKFFKGLASAGAWACFDEFNRIDIEVLSVIAQQILTIQQAQQMRSSRFIFEGCDISLKPMCAVFITMNPGYAGRTELPDNLKALFRPVAMMVPNYALIAEISLFSYGFSEAKILAVKLTMTFKLSSEQLSTQDHYDFGMRAVKTVIAYAGNLKRQPGDLDEFKICVRALRDVNVPKFFKDDLKLFEGILSDLFPGLEALEANHDLLETQISETIRNQGLMEIPEQVLKVIQLYETTTVRHGLMLVGPTGTGKTKCYQILQDACKMLQGQVENSGCTFETVETFVLNPKAITLGQLYGEFDVDTHEWTDGILPYMVRAGSSLNDIKKKWYIFDGPVDAVWIENMNTVLDDNKKLCLTSGEIIKLSPRQTIMFEVGDLRVASPATVSRCGMIYLECGTVTHEAIIECWIESLPPVITMQEFAVELSELTYQLLPSALTILRTQLREIVTTVNVMMVQAYINLINLRFSPELSGEGDLLTPWAAFAIVWSVGASCDSENRWAFSEWLRTIQKNYNHRTQFPDDGLVYDYTLQEGFIDPSTQNYISPRWVKWTHVIETEAPPVLTQFHDIDVPTMDSIRASTIIGYLLVNKLNVLAVGPTGSGKTVTISRKLSRHMPAKFITDFIIFSAKTSSRKTQDLIDSKLEKRRTGCYGPPVSKRHLFFIDDLNMPMLEQYGAQPPLELLRQFLDFKGWYDTSEIGEFREICDVNIIGAMQPPGGGRNSISERVIRHFHIIVFPEMEDEAKRKIYGTIMKSWLVRGPLSIELLDGILNATLSLYNAVSQNFLPTPDKSHYTFNLRDFSRIFQGVLLAEPEKIDLYCVILQTSEKLLSLWFHEVSRVMGDRLINETDLQRFSVVLRLTLNENFGEISARGLFDGNPVLFGDFCGRYREYQRIIDYQEMESVFLQNLEEYNATNNSPMNLVLFGEAMSHLCRISRILRQTRGNALLLGMGGSGRQSLTRLSAFLGEHMCFQIESKRSYSINDWHDDIKSVMLKAGLSRRSIVFLFSDTQIKDESYLEDIHNILNSGDVPNIYQKDEMEKIYSDMRVEVQEAGLSLNRTNLFNSYLKNVRNNLHTVIAMSPIGDDFRRRLRQFPALVNCCTIDWFHPWSEKALQSVAVRFIGDIQDDQVTGEALDSIVATCQFMHSSTIEASQKYFQVLNRHNYVTPVSYLEMLSNYGNLLYARKKSLTMEMSRLSTGLNKLSVTESEVKEMQVTLAEMKPELEKATVATSEMIDRIREDTVEAEKTKSLAEEQQKEAAKLKRENEAIRNEANMELSQVKPMLQAAEASLKALNKGDITEVKAMKRPPVGVVLVIEAMCIVQDVKPLKIPGRRPGEKILDYWTPGSQLLSDAGHFLRELESFDKSRITEDMINKLKPYIENPSFHPSKIIQASKACHSLCLWMHAMYNWYFVNLKVEPKMEALKNAEASLLETERQLNMAMEELRQVEEGIQRLEDVLHMEIDKKTKLEREEQLCGERMSRAVRLINGLADEQKRWITAIGDIMILYNNAVGDILISCGGIAYLTPFTDDYRRDLLNSWTRNLESISLSDDHSAVAVLGDPVEIQQWHINGLPRDSFSVENVILSRNANRWPLFIDPQRQVNKWIKKTEKNAGLLIARMTDRDLVRVVETCVKFGRPCLIENVQCELESTIDSVLMKNVFSYGGQLSIKIGDNVVPYNDQFRLYLTTKLPNPHYPPEISVKVLLVNFALTKSGLLDQMLSLAVLQERPELEAVRRDIIISCADMKRDLKDIENKILDKLSKSEGSAVDDIDLIVTLESSKLKSEEIKIKVSSAEATQADIDQTRSAYLPVANRAQILYFAICDLKTIDFMYQYSLEWFTNIYTESIINTEKSNEIEERINMINNELTFSTYSNVCRSLFEKHKLHFAFLICIRILIDADSVITDEWRHLLSGGTPPQQSTNPAPQWLPERSWQELQALNILQEFKDFTELFRNRLPDFKILYDSKEPESEKELDSLTKTDFHKLLVIKSLRPDRLIPAIQLFVNKYLGRQFIESQSIQLSNILQESHPRTPIVFILSSGTDPAAELYVLAEGEGMKKRFFTISLGQGQGPRAESILRQSLEVGNWVFFQNCHLAPSWMPRLDALIESFPDNVHQDFRLFLTSTPTLNFPPTILENSMKLTVEPPRGIKANMYRVYKTQIPQLQELFTAEGVKVKELKSLLYSLCLFHSILLERRKYGSLGFNIPYEFSDGDLAICISQLQMFIMEYTEIPFEVLIYTAGHVNYGGRITDDWDRRCVLTLLQDFYSSEVLGEDYRFDIKGLYPQVPTSHPELCTYDSYLNSIMQLPLNDEPEIFGLHYNAELSYATSEGYYCTNNLAALQPRSTEGSAGGEAAIRTIADNLMDKVPELFDVKIIQERHPVLYEESLNTVLQLETKRYNALMKIVSSSLGQLIAALKGEIVMNDMLETMASNLNMNNVPEQWKSRGYPSLKPLGAWMSDLIERIQFMKNWSERGMPASFWISGFFFPQALFTGVLQNFARKHSLPVDTIDFSYQVLKNSPQSPEKDGCCLYGLFLEGCRWDGNTLEESLPKVLHSDMKPIMLLPGRIKKSPAQGVYNCPVYKTLTRSGTLSTTGHSTNFVLCMEIPSSRVETHWIKRGVALICALDY</sequence>
<comment type="subcellular location">
    <subcellularLocation>
        <location evidence="1">Cytoplasm</location>
        <location evidence="1">Cytoskeleton</location>
        <location evidence="1">Cilium axoneme</location>
    </subcellularLocation>
</comment>
<dbReference type="GO" id="GO:0003341">
    <property type="term" value="P:cilium movement"/>
    <property type="evidence" value="ECO:0007669"/>
    <property type="project" value="UniProtKB-ARBA"/>
</dbReference>
<dbReference type="InterPro" id="IPR042222">
    <property type="entry name" value="Dynein_2_N"/>
</dbReference>
<dbReference type="FunFam" id="1.20.140.100:FF:000004">
    <property type="entry name" value="Dynein axonemal heavy chain 6"/>
    <property type="match status" value="1"/>
</dbReference>
<evidence type="ECO:0000313" key="16">
    <source>
        <dbReference type="RefSeq" id="XP_011297154.1"/>
    </source>
</evidence>
<keyword evidence="4" id="KW-0493">Microtubule</keyword>
<dbReference type="FunFam" id="3.40.50.300:FF:000362">
    <property type="entry name" value="Dynein, axonemal, heavy chain 6"/>
    <property type="match status" value="1"/>
</dbReference>
<dbReference type="Pfam" id="PF12774">
    <property type="entry name" value="AAA_6"/>
    <property type="match status" value="1"/>
</dbReference>
<dbReference type="Pfam" id="PF08393">
    <property type="entry name" value="DHC_N2"/>
    <property type="match status" value="1"/>
</dbReference>
<evidence type="ECO:0000256" key="10">
    <source>
        <dbReference type="ARBA" id="ARBA00023175"/>
    </source>
</evidence>
<dbReference type="Gene3D" id="1.20.140.100">
    <property type="entry name" value="Dynein heavy chain, N-terminal domain 2"/>
    <property type="match status" value="1"/>
</dbReference>
<dbReference type="KEGG" id="fas:105262944"/>
<dbReference type="Pfam" id="PF17857">
    <property type="entry name" value="AAA_lid_1"/>
    <property type="match status" value="1"/>
</dbReference>
<evidence type="ECO:0000256" key="8">
    <source>
        <dbReference type="ARBA" id="ARBA00023054"/>
    </source>
</evidence>
<keyword evidence="6" id="KW-0067">ATP-binding</keyword>
<dbReference type="InterPro" id="IPR004273">
    <property type="entry name" value="Dynein_heavy_D6_P-loop"/>
</dbReference>
<dbReference type="InterPro" id="IPR041658">
    <property type="entry name" value="AAA_lid_11"/>
</dbReference>
<evidence type="ECO:0000256" key="6">
    <source>
        <dbReference type="ARBA" id="ARBA00022840"/>
    </source>
</evidence>
<dbReference type="InterPro" id="IPR041589">
    <property type="entry name" value="DNAH3_AAA_lid_1"/>
</dbReference>
<dbReference type="FunFam" id="3.20.180.20:FF:000003">
    <property type="entry name" value="Dynein heavy chain 12, axonemal"/>
    <property type="match status" value="1"/>
</dbReference>
<dbReference type="PANTHER" id="PTHR22878:SF73">
    <property type="entry name" value="DYNEIN AXONEMAL HEAVY CHAIN 1"/>
    <property type="match status" value="1"/>
</dbReference>
<dbReference type="InterPro" id="IPR043160">
    <property type="entry name" value="Dynein_C_barrel"/>
</dbReference>
<keyword evidence="8 13" id="KW-0175">Coiled coil</keyword>
<keyword evidence="10" id="KW-0505">Motor protein</keyword>
<dbReference type="Gene3D" id="6.10.140.1060">
    <property type="match status" value="1"/>
</dbReference>
<dbReference type="FunFam" id="3.10.490.20:FF:000009">
    <property type="entry name" value="Dynein heavy chain 4"/>
    <property type="match status" value="1"/>
</dbReference>
<dbReference type="InterPro" id="IPR035706">
    <property type="entry name" value="AAA_9"/>
</dbReference>
<dbReference type="InterPro" id="IPR013602">
    <property type="entry name" value="Dynein_heavy_linker"/>
</dbReference>
<dbReference type="GO" id="GO:0030286">
    <property type="term" value="C:dynein complex"/>
    <property type="evidence" value="ECO:0007669"/>
    <property type="project" value="UniProtKB-KW"/>
</dbReference>
<dbReference type="InterPro" id="IPR042219">
    <property type="entry name" value="AAA_lid_11_sf"/>
</dbReference>
<dbReference type="Gene3D" id="1.20.58.1120">
    <property type="match status" value="1"/>
</dbReference>
<dbReference type="SUPFAM" id="SSF52540">
    <property type="entry name" value="P-loop containing nucleoside triphosphate hydrolases"/>
    <property type="match status" value="4"/>
</dbReference>
<dbReference type="GO" id="GO:0005930">
    <property type="term" value="C:axoneme"/>
    <property type="evidence" value="ECO:0007669"/>
    <property type="project" value="UniProtKB-SubCell"/>
</dbReference>
<dbReference type="InterPro" id="IPR043157">
    <property type="entry name" value="Dynein_AAA1S"/>
</dbReference>
<gene>
    <name evidence="16" type="primary">LOC105262944</name>
</gene>
<keyword evidence="12" id="KW-0966">Cell projection</keyword>
<dbReference type="FunFam" id="1.20.58.1120:FF:000001">
    <property type="entry name" value="dynein heavy chain 2, axonemal"/>
    <property type="match status" value="1"/>
</dbReference>
<evidence type="ECO:0000256" key="4">
    <source>
        <dbReference type="ARBA" id="ARBA00022701"/>
    </source>
</evidence>
<keyword evidence="7" id="KW-0243">Dynein</keyword>
<dbReference type="Proteomes" id="UP000694866">
    <property type="component" value="Unplaced"/>
</dbReference>
<dbReference type="Pfam" id="PF03028">
    <property type="entry name" value="Dynein_heavy"/>
    <property type="match status" value="1"/>
</dbReference>
<dbReference type="Gene3D" id="1.20.920.20">
    <property type="match status" value="1"/>
</dbReference>
<dbReference type="Gene3D" id="1.10.8.1220">
    <property type="match status" value="1"/>
</dbReference>
<dbReference type="InterPro" id="IPR027417">
    <property type="entry name" value="P-loop_NTPase"/>
</dbReference>
<dbReference type="Pfam" id="PF12777">
    <property type="entry name" value="MT"/>
    <property type="match status" value="1"/>
</dbReference>
<dbReference type="FunFam" id="3.40.50.300:FF:002141">
    <property type="entry name" value="Dynein heavy chain"/>
    <property type="match status" value="1"/>
</dbReference>
<dbReference type="SMART" id="SM00382">
    <property type="entry name" value="AAA"/>
    <property type="match status" value="2"/>
</dbReference>
<name>A0A9R1SU18_9HYME</name>
<evidence type="ECO:0000256" key="3">
    <source>
        <dbReference type="ARBA" id="ARBA00022490"/>
    </source>
</evidence>
<dbReference type="GO" id="GO:0005524">
    <property type="term" value="F:ATP binding"/>
    <property type="evidence" value="ECO:0007669"/>
    <property type="project" value="UniProtKB-KW"/>
</dbReference>
<dbReference type="InterPro" id="IPR041466">
    <property type="entry name" value="Dynein_AAA5_ext"/>
</dbReference>
<dbReference type="InterPro" id="IPR026983">
    <property type="entry name" value="DHC"/>
</dbReference>
<evidence type="ECO:0000256" key="9">
    <source>
        <dbReference type="ARBA" id="ARBA00023069"/>
    </source>
</evidence>
<feature type="coiled-coil region" evidence="13">
    <location>
        <begin position="2508"/>
        <end position="2556"/>
    </location>
</feature>
<feature type="domain" description="AAA+ ATPase" evidence="14">
    <location>
        <begin position="1674"/>
        <end position="1822"/>
    </location>
</feature>
<organism evidence="15 16">
    <name type="scientific">Fopius arisanus</name>
    <dbReference type="NCBI Taxonomy" id="64838"/>
    <lineage>
        <taxon>Eukaryota</taxon>
        <taxon>Metazoa</taxon>
        <taxon>Ecdysozoa</taxon>
        <taxon>Arthropoda</taxon>
        <taxon>Hexapoda</taxon>
        <taxon>Insecta</taxon>
        <taxon>Pterygota</taxon>
        <taxon>Neoptera</taxon>
        <taxon>Endopterygota</taxon>
        <taxon>Hymenoptera</taxon>
        <taxon>Apocrita</taxon>
        <taxon>Ichneumonoidea</taxon>
        <taxon>Braconidae</taxon>
        <taxon>Opiinae</taxon>
        <taxon>Fopius</taxon>
    </lineage>
</organism>
<dbReference type="FunFam" id="1.20.1270.280:FF:000001">
    <property type="entry name" value="dynein heavy chain 7, axonemal"/>
    <property type="match status" value="1"/>
</dbReference>
<keyword evidence="9" id="KW-0969">Cilium</keyword>
<dbReference type="PANTHER" id="PTHR22878">
    <property type="entry name" value="DYNEIN HEAVY CHAIN 6, AXONEMAL-LIKE-RELATED"/>
    <property type="match status" value="1"/>
</dbReference>
<dbReference type="Gene3D" id="1.10.8.710">
    <property type="match status" value="1"/>
</dbReference>
<evidence type="ECO:0000256" key="12">
    <source>
        <dbReference type="ARBA" id="ARBA00023273"/>
    </source>
</evidence>
<dbReference type="FunFam" id="1.10.8.710:FF:000004">
    <property type="entry name" value="Dynein axonemal heavy chain 6"/>
    <property type="match status" value="1"/>
</dbReference>
<dbReference type="Pfam" id="PF12775">
    <property type="entry name" value="AAA_7"/>
    <property type="match status" value="1"/>
</dbReference>
<dbReference type="GO" id="GO:0008569">
    <property type="term" value="F:minus-end-directed microtubule motor activity"/>
    <property type="evidence" value="ECO:0007669"/>
    <property type="project" value="InterPro"/>
</dbReference>
<dbReference type="Gene3D" id="3.10.490.20">
    <property type="match status" value="1"/>
</dbReference>
<dbReference type="Pfam" id="PF18199">
    <property type="entry name" value="Dynein_C"/>
    <property type="match status" value="1"/>
</dbReference>
<dbReference type="Gene3D" id="3.40.50.300">
    <property type="entry name" value="P-loop containing nucleotide triphosphate hydrolases"/>
    <property type="match status" value="5"/>
</dbReference>
<dbReference type="InterPro" id="IPR042228">
    <property type="entry name" value="Dynein_linker_3"/>
</dbReference>
<dbReference type="InterPro" id="IPR024743">
    <property type="entry name" value="Dynein_HC_stalk"/>
</dbReference>
<dbReference type="Pfam" id="PF17852">
    <property type="entry name" value="Dynein_AAA_lid"/>
    <property type="match status" value="1"/>
</dbReference>
<dbReference type="FunFam" id="1.20.920.20:FF:000001">
    <property type="entry name" value="dynein heavy chain 2, axonemal"/>
    <property type="match status" value="1"/>
</dbReference>
<dbReference type="FunFam" id="3.40.50.300:FF:000063">
    <property type="entry name" value="dynein heavy chain 6, axonemal"/>
    <property type="match status" value="1"/>
</dbReference>
<keyword evidence="15" id="KW-1185">Reference proteome</keyword>
<evidence type="ECO:0000256" key="1">
    <source>
        <dbReference type="ARBA" id="ARBA00004430"/>
    </source>
</evidence>
<dbReference type="Gene3D" id="1.20.1270.280">
    <property type="match status" value="1"/>
</dbReference>
<dbReference type="FunFam" id="1.10.8.720:FF:000001">
    <property type="entry name" value="dynein heavy chain 7, axonemal"/>
    <property type="match status" value="1"/>
</dbReference>
<keyword evidence="3" id="KW-0963">Cytoplasm</keyword>
<dbReference type="Pfam" id="PF12780">
    <property type="entry name" value="AAA_8"/>
    <property type="match status" value="1"/>
</dbReference>
<dbReference type="GO" id="GO:0045505">
    <property type="term" value="F:dynein intermediate chain binding"/>
    <property type="evidence" value="ECO:0007669"/>
    <property type="project" value="InterPro"/>
</dbReference>
<dbReference type="InterPro" id="IPR003593">
    <property type="entry name" value="AAA+_ATPase"/>
</dbReference>
<dbReference type="FunFam" id="1.20.920.30:FF:000002">
    <property type="entry name" value="Dynein axonemal heavy chain 3"/>
    <property type="match status" value="1"/>
</dbReference>
<evidence type="ECO:0000256" key="11">
    <source>
        <dbReference type="ARBA" id="ARBA00023212"/>
    </source>
</evidence>
<dbReference type="Pfam" id="PF12781">
    <property type="entry name" value="AAA_9"/>
    <property type="match status" value="1"/>
</dbReference>
<dbReference type="RefSeq" id="XP_011297154.1">
    <property type="nucleotide sequence ID" value="XM_011298852.1"/>
</dbReference>
<dbReference type="OrthoDB" id="447173at2759"/>
<dbReference type="GeneID" id="105262944"/>
<dbReference type="GO" id="GO:0051959">
    <property type="term" value="F:dynein light intermediate chain binding"/>
    <property type="evidence" value="ECO:0007669"/>
    <property type="project" value="InterPro"/>
</dbReference>
<feature type="coiled-coil region" evidence="13">
    <location>
        <begin position="2319"/>
        <end position="2363"/>
    </location>
</feature>
<dbReference type="Gene3D" id="1.20.920.30">
    <property type="match status" value="1"/>
</dbReference>
<evidence type="ECO:0000256" key="5">
    <source>
        <dbReference type="ARBA" id="ARBA00022741"/>
    </source>
</evidence>